<feature type="region of interest" description="Disordered" evidence="1">
    <location>
        <begin position="801"/>
        <end position="848"/>
    </location>
</feature>
<feature type="region of interest" description="Disordered" evidence="1">
    <location>
        <begin position="917"/>
        <end position="959"/>
    </location>
</feature>
<keyword evidence="3" id="KW-1185">Reference proteome</keyword>
<sequence>MEPAVYNVLVLGETQSGKSTLIEYMRKYANPNVKINTDALGTGFLSHTTDINITTIPTDLPEYSVTNKSGVKVDYGDFMKYPDEYDYEDAINVRKGFTSTIGDPRLLKQAEFNLIDTPGLNATGGDDEAHVQKIFNGLIKAKTIHLLIITISSGPFTQGLQDAIRCYVDMFPDFNGIIAFVHTHFDYKNFHPARTQVSHAIGLRMERLHTIMGRKTFPHFKIDCDIYNKKPIRECITQNTIQKILELATFNRPVDMLHTVINKTRKMRDIDNILRDKFEATSATIEKTLRFKVPEEGDLLTEIFRRETRIHKLDARIKVLDEYLVRHDVEVPEILHEERIDKDFETEGEDKSITIRYPATGELDFAIDHRDLLHRNVKINEEIGSKEDKELWKSWQGNFERTSPQNAVLHVKIYTAKSNIHQADIVQKREEHRRLVSELRVTIRHRDHHARQNERMKEQIKEIVASHSEGIQILGLVTNEYLTPKIFADLMAAEAYMGDTAKCAMKVQGVYKEIAKQNQKTEQVPPDQDSCEPNVPQSLPETKHSILFLGEMQSGKSCLIEHLRKYADPRYTIDQTLIGDGDLPKTTRTHMFHATSNLLPYEVCKTTATIEADRLSKGPDKDDSFDSVELKSKMSYLDDMEFQFLDTPGFYNQQDEDNAHADIVEGMRSARYFNLIVIVINFSKLDCGLALEYYAKLLNGLQSNLAFVFTHAGDGDYSHTKSKQRLFLADIVSNLSRLFPRSSPDGSELHPTFTIGLTEDQSPATQCTIKNTLRDVLMLAASNLPVEVDNILSEERIKSLTRPSSFDDSQQDRAPFEEPRSQSQVVERLTPPASTASGGASIPSVGTFTYENPGYQSKAVEQPAPPTYATTEGFHTRSVGVIMHEQPGSPPKSVEQPAPPMYTVFEDYNIHSNGTFTHEGPGSQEKAFEKPASPRGTASEGFGIISIGDTKPDKLSPTGTAKLATEAQPGWITTGEHALQGRTSPADKTIETLPTTANYSVLVLGKTQNGKSDLIDYLSKYPDMTSRSERCHPYSSPLKIDNKSELASTTPVRLLFCGDPLPPCEVVEVPNKSVFFDGTNVGAEDDYRGLLVNERGKGCQLHKVPQGTTGRSPSGLVEMTFLDTTGLDDGDIDDGDKLMERHDNVKNDKSKSGLHFSKYFSDMVTSRLFNLILVTVSARRSITPEYKSVLKYYAKVLHKHPNVALLYTHVDYTDCPHSNAKFCACMSTRNEHFRREFQMDHAAAATEEMKHFALDLNMEDHPIVKCQMHNTVREILNAAVNGSPQGLQPIQIKCLSLPGHRIQAYREKPSMQQQTETGVAIETEGQAGAKAASPLPYQLDVELDPTSLKCYTTALGSDSGDSWSMRAAKMQAYNVKKED</sequence>
<dbReference type="SUPFAM" id="SSF52540">
    <property type="entry name" value="P-loop containing nucleoside triphosphate hydrolases"/>
    <property type="match status" value="2"/>
</dbReference>
<organism evidence="2 3">
    <name type="scientific">Podila verticillata NRRL 6337</name>
    <dbReference type="NCBI Taxonomy" id="1069443"/>
    <lineage>
        <taxon>Eukaryota</taxon>
        <taxon>Fungi</taxon>
        <taxon>Fungi incertae sedis</taxon>
        <taxon>Mucoromycota</taxon>
        <taxon>Mortierellomycotina</taxon>
        <taxon>Mortierellomycetes</taxon>
        <taxon>Mortierellales</taxon>
        <taxon>Mortierellaceae</taxon>
        <taxon>Podila</taxon>
    </lineage>
</organism>
<evidence type="ECO:0000313" key="2">
    <source>
        <dbReference type="EMBL" id="KFH62046.1"/>
    </source>
</evidence>
<dbReference type="Gene3D" id="3.40.50.300">
    <property type="entry name" value="P-loop containing nucleotide triphosphate hydrolases"/>
    <property type="match status" value="3"/>
</dbReference>
<evidence type="ECO:0000256" key="1">
    <source>
        <dbReference type="SAM" id="MobiDB-lite"/>
    </source>
</evidence>
<evidence type="ECO:0000313" key="3">
    <source>
        <dbReference type="Proteomes" id="UP000243308"/>
    </source>
</evidence>
<feature type="compositionally biased region" description="Polar residues" evidence="1">
    <location>
        <begin position="832"/>
        <end position="848"/>
    </location>
</feature>
<gene>
    <name evidence="2" type="ORF">MVEG_12200</name>
</gene>
<dbReference type="InterPro" id="IPR027417">
    <property type="entry name" value="P-loop_NTPase"/>
</dbReference>
<proteinExistence type="predicted"/>
<feature type="compositionally biased region" description="Basic and acidic residues" evidence="1">
    <location>
        <begin position="810"/>
        <end position="820"/>
    </location>
</feature>
<name>A0A086TJB9_9FUNG</name>
<reference evidence="2 3" key="1">
    <citation type="submission" date="2011-02" db="EMBL/GenBank/DDBJ databases">
        <title>The Genome Sequence of Mortierella verticillata NRRL 6337.</title>
        <authorList>
            <consortium name="The Broad Institute Genome Sequencing Platform"/>
            <person name="Russ C."/>
            <person name="Cuomo C."/>
            <person name="Burger G."/>
            <person name="Gray M.W."/>
            <person name="Holland P.W.H."/>
            <person name="King N."/>
            <person name="Lang F.B.F."/>
            <person name="Roger A.J."/>
            <person name="Ruiz-Trillo I."/>
            <person name="Young S.K."/>
            <person name="Zeng Q."/>
            <person name="Gargeya S."/>
            <person name="Alvarado L."/>
            <person name="Berlin A."/>
            <person name="Chapman S.B."/>
            <person name="Chen Z."/>
            <person name="Freedman E."/>
            <person name="Gellesch M."/>
            <person name="Goldberg J."/>
            <person name="Griggs A."/>
            <person name="Gujja S."/>
            <person name="Heilman E."/>
            <person name="Heiman D."/>
            <person name="Howarth C."/>
            <person name="Mehta T."/>
            <person name="Neiman D."/>
            <person name="Pearson M."/>
            <person name="Roberts A."/>
            <person name="Saif S."/>
            <person name="Shea T."/>
            <person name="Shenoy N."/>
            <person name="Sisk P."/>
            <person name="Stolte C."/>
            <person name="Sykes S."/>
            <person name="White J."/>
            <person name="Yandava C."/>
            <person name="Haas B."/>
            <person name="Nusbaum C."/>
            <person name="Birren B."/>
        </authorList>
    </citation>
    <scope>NUCLEOTIDE SEQUENCE [LARGE SCALE GENOMIC DNA]</scope>
    <source>
        <strain evidence="2 3">NRRL 6337</strain>
    </source>
</reference>
<protein>
    <submittedName>
        <fullName evidence="2">Uncharacterized protein</fullName>
    </submittedName>
</protein>
<dbReference type="OrthoDB" id="8954335at2759"/>
<dbReference type="Proteomes" id="UP000243308">
    <property type="component" value="Unassembled WGS sequence"/>
</dbReference>
<accession>A0A086TJB9</accession>
<dbReference type="EMBL" id="KN042434">
    <property type="protein sequence ID" value="KFH62046.1"/>
    <property type="molecule type" value="Genomic_DNA"/>
</dbReference>